<name>A0AAW1QFZ3_9CHLO</name>
<accession>A0AAW1QFZ3</accession>
<organism evidence="2 3">
    <name type="scientific">[Myrmecia] bisecta</name>
    <dbReference type="NCBI Taxonomy" id="41462"/>
    <lineage>
        <taxon>Eukaryota</taxon>
        <taxon>Viridiplantae</taxon>
        <taxon>Chlorophyta</taxon>
        <taxon>core chlorophytes</taxon>
        <taxon>Trebouxiophyceae</taxon>
        <taxon>Trebouxiales</taxon>
        <taxon>Trebouxiaceae</taxon>
        <taxon>Myrmecia</taxon>
    </lineage>
</organism>
<keyword evidence="3" id="KW-1185">Reference proteome</keyword>
<proteinExistence type="predicted"/>
<feature type="region of interest" description="Disordered" evidence="1">
    <location>
        <begin position="184"/>
        <end position="213"/>
    </location>
</feature>
<dbReference type="Proteomes" id="UP001489004">
    <property type="component" value="Unassembled WGS sequence"/>
</dbReference>
<evidence type="ECO:0000256" key="1">
    <source>
        <dbReference type="SAM" id="MobiDB-lite"/>
    </source>
</evidence>
<sequence>MQLRQQSCPVPGPADEVVWSALTDMSRAASVQVPAALPAMREQPGRESLPSVSNQSAKRPPTGRLEAGVGSVRSLKRCETEAALTASARQEQQLRPGICQRAHTCPADVFMVPSVAPLPMSRVAPHSQGPQGSWTERVLYRHAAATEWRLLADEPAACLPSAHCPLALPTDGITQLLLNGDGLPPASGQAGIPSRSFNRPLRQSGGGSSGKHAPDSLFAAITLNRQQERRALEGSPLEEDLEEAAAAAGWTCDFLRRWKQVRARAFLQANGVLLESLNRSSSHNALDLLVHDTTIADEWLRRTLDSQAGATTQEPCHNALHRDPSLATLLREEAEVC</sequence>
<dbReference type="AlphaFoldDB" id="A0AAW1QFZ3"/>
<comment type="caution">
    <text evidence="2">The sequence shown here is derived from an EMBL/GenBank/DDBJ whole genome shotgun (WGS) entry which is preliminary data.</text>
</comment>
<feature type="region of interest" description="Disordered" evidence="1">
    <location>
        <begin position="40"/>
        <end position="70"/>
    </location>
</feature>
<gene>
    <name evidence="2" type="ORF">WJX72_009053</name>
</gene>
<evidence type="ECO:0000313" key="2">
    <source>
        <dbReference type="EMBL" id="KAK9820329.1"/>
    </source>
</evidence>
<reference evidence="2 3" key="1">
    <citation type="journal article" date="2024" name="Nat. Commun.">
        <title>Phylogenomics reveals the evolutionary origins of lichenization in chlorophyte algae.</title>
        <authorList>
            <person name="Puginier C."/>
            <person name="Libourel C."/>
            <person name="Otte J."/>
            <person name="Skaloud P."/>
            <person name="Haon M."/>
            <person name="Grisel S."/>
            <person name="Petersen M."/>
            <person name="Berrin J.G."/>
            <person name="Delaux P.M."/>
            <person name="Dal Grande F."/>
            <person name="Keller J."/>
        </authorList>
    </citation>
    <scope>NUCLEOTIDE SEQUENCE [LARGE SCALE GENOMIC DNA]</scope>
    <source>
        <strain evidence="2 3">SAG 2043</strain>
    </source>
</reference>
<protein>
    <submittedName>
        <fullName evidence="2">Uncharacterized protein</fullName>
    </submittedName>
</protein>
<evidence type="ECO:0000313" key="3">
    <source>
        <dbReference type="Proteomes" id="UP001489004"/>
    </source>
</evidence>
<dbReference type="EMBL" id="JALJOR010000003">
    <property type="protein sequence ID" value="KAK9820329.1"/>
    <property type="molecule type" value="Genomic_DNA"/>
</dbReference>